<evidence type="ECO:0000313" key="3">
    <source>
        <dbReference type="Proteomes" id="UP000612893"/>
    </source>
</evidence>
<reference evidence="2" key="1">
    <citation type="submission" date="2020-10" db="EMBL/GenBank/DDBJ databases">
        <title>Ca. Dormibacterota MAGs.</title>
        <authorList>
            <person name="Montgomery K."/>
        </authorList>
    </citation>
    <scope>NUCLEOTIDE SEQUENCE [LARGE SCALE GENOMIC DNA]</scope>
    <source>
        <strain evidence="2">SC8812_S17_10</strain>
    </source>
</reference>
<dbReference type="EMBL" id="JAEKNR010000082">
    <property type="protein sequence ID" value="MBJ7597843.1"/>
    <property type="molecule type" value="Genomic_DNA"/>
</dbReference>
<sequence length="441" mass="46205">MGSRLDPAPLLPGLQRLAGRLLEGVRPPAVGLVRQRIQRPVFDDLDRSVRWEVRRALEGVAPRRIALGVGSRGIANVGAIVASVIEELRALGFDPLVVPAMGSHGAATAEGQADLLAGYGIDRSLIRATMETDVVGEVDGLPVHVDRNVVEAGAVFLVNRVKPHTSFRGPIESGLAKMCAVGLGKQAGAAVMHSRGPDGLRDLVPAAARLVAGRGLLLGGLAVLENQGDQTAEVHGLRGEEVGGEAEAALLERARELMPGIPFEDLDVLVIDQLGKNISGAGIDTNVVGRMRVVGQPEPEPNAVTAIVVLDLTEASHGNAMGIGTADFTTARVLAGIDFEATYANGLTAGVIGLRRVAIPYVMPTDLAAVCAAIASRGRDRPLRLAWITDTLHTDLLGVSPALLDEARSRDDLQVAREPEPMPFSADGRLRALRSESGEGG</sequence>
<protein>
    <submittedName>
        <fullName evidence="2">DUF2088 domain-containing protein</fullName>
    </submittedName>
</protein>
<name>A0A934N8C9_9BACT</name>
<feature type="compositionally biased region" description="Basic and acidic residues" evidence="1">
    <location>
        <begin position="411"/>
        <end position="420"/>
    </location>
</feature>
<dbReference type="Proteomes" id="UP000612893">
    <property type="component" value="Unassembled WGS sequence"/>
</dbReference>
<dbReference type="Gene3D" id="3.40.50.11440">
    <property type="match status" value="1"/>
</dbReference>
<evidence type="ECO:0000256" key="1">
    <source>
        <dbReference type="SAM" id="MobiDB-lite"/>
    </source>
</evidence>
<evidence type="ECO:0000313" key="2">
    <source>
        <dbReference type="EMBL" id="MBJ7597843.1"/>
    </source>
</evidence>
<dbReference type="AlphaFoldDB" id="A0A934N8C9"/>
<feature type="region of interest" description="Disordered" evidence="1">
    <location>
        <begin position="411"/>
        <end position="441"/>
    </location>
</feature>
<gene>
    <name evidence="2" type="ORF">JF922_07125</name>
</gene>
<accession>A0A934N8C9</accession>
<comment type="caution">
    <text evidence="2">The sequence shown here is derived from an EMBL/GenBank/DDBJ whole genome shotgun (WGS) entry which is preliminary data.</text>
</comment>
<feature type="compositionally biased region" description="Basic and acidic residues" evidence="1">
    <location>
        <begin position="428"/>
        <end position="441"/>
    </location>
</feature>
<dbReference type="RefSeq" id="WP_338200383.1">
    <property type="nucleotide sequence ID" value="NZ_JAEKNR010000082.1"/>
</dbReference>
<keyword evidence="3" id="KW-1185">Reference proteome</keyword>
<proteinExistence type="predicted"/>
<organism evidence="2 3">
    <name type="scientific">Candidatus Nephthysia bennettiae</name>
    <dbReference type="NCBI Taxonomy" id="3127016"/>
    <lineage>
        <taxon>Bacteria</taxon>
        <taxon>Bacillati</taxon>
        <taxon>Candidatus Dormiibacterota</taxon>
        <taxon>Candidatus Dormibacteria</taxon>
        <taxon>Candidatus Dormibacterales</taxon>
        <taxon>Candidatus Dormibacteraceae</taxon>
        <taxon>Candidatus Nephthysia</taxon>
    </lineage>
</organism>